<name>A0A9P6MGK8_9FUNG</name>
<comment type="caution">
    <text evidence="1">The sequence shown here is derived from an EMBL/GenBank/DDBJ whole genome shotgun (WGS) entry which is preliminary data.</text>
</comment>
<evidence type="ECO:0000313" key="2">
    <source>
        <dbReference type="Proteomes" id="UP000749646"/>
    </source>
</evidence>
<dbReference type="AlphaFoldDB" id="A0A9P6MGK8"/>
<reference evidence="1" key="1">
    <citation type="journal article" date="2020" name="Fungal Divers.">
        <title>Resolving the Mortierellaceae phylogeny through synthesis of multi-gene phylogenetics and phylogenomics.</title>
        <authorList>
            <person name="Vandepol N."/>
            <person name="Liber J."/>
            <person name="Desiro A."/>
            <person name="Na H."/>
            <person name="Kennedy M."/>
            <person name="Barry K."/>
            <person name="Grigoriev I.V."/>
            <person name="Miller A.N."/>
            <person name="O'Donnell K."/>
            <person name="Stajich J.E."/>
            <person name="Bonito G."/>
        </authorList>
    </citation>
    <scope>NUCLEOTIDE SEQUENCE</scope>
    <source>
        <strain evidence="1">MES-2147</strain>
    </source>
</reference>
<dbReference type="EMBL" id="JAAAHW010000830">
    <property type="protein sequence ID" value="KAF9998655.1"/>
    <property type="molecule type" value="Genomic_DNA"/>
</dbReference>
<proteinExistence type="predicted"/>
<dbReference type="OrthoDB" id="2435841at2759"/>
<accession>A0A9P6MGK8</accession>
<protein>
    <submittedName>
        <fullName evidence="1">Uncharacterized protein</fullName>
    </submittedName>
</protein>
<evidence type="ECO:0000313" key="1">
    <source>
        <dbReference type="EMBL" id="KAF9998655.1"/>
    </source>
</evidence>
<organism evidence="1 2">
    <name type="scientific">Modicella reniformis</name>
    <dbReference type="NCBI Taxonomy" id="1440133"/>
    <lineage>
        <taxon>Eukaryota</taxon>
        <taxon>Fungi</taxon>
        <taxon>Fungi incertae sedis</taxon>
        <taxon>Mucoromycota</taxon>
        <taxon>Mortierellomycotina</taxon>
        <taxon>Mortierellomycetes</taxon>
        <taxon>Mortierellales</taxon>
        <taxon>Mortierellaceae</taxon>
        <taxon>Modicella</taxon>
    </lineage>
</organism>
<gene>
    <name evidence="1" type="ORF">BGZ65_005862</name>
</gene>
<sequence length="76" mass="8688">MSTVVKRLEEAHIHLLNLYTSIPALTPCLEKIKINQAEFVTLNNRLRHLPEDIATGQHKANLETKFFCWIVAAHVP</sequence>
<dbReference type="Proteomes" id="UP000749646">
    <property type="component" value="Unassembled WGS sequence"/>
</dbReference>
<keyword evidence="2" id="KW-1185">Reference proteome</keyword>